<dbReference type="Pfam" id="PF13193">
    <property type="entry name" value="AMP-binding_C"/>
    <property type="match status" value="1"/>
</dbReference>
<name>A0AAN6YP63_9PEZI</name>
<dbReference type="AlphaFoldDB" id="A0AAN6YP63"/>
<dbReference type="EMBL" id="MU865553">
    <property type="protein sequence ID" value="KAK4221390.1"/>
    <property type="molecule type" value="Genomic_DNA"/>
</dbReference>
<dbReference type="PANTHER" id="PTHR24096">
    <property type="entry name" value="LONG-CHAIN-FATTY-ACID--COA LIGASE"/>
    <property type="match status" value="1"/>
</dbReference>
<dbReference type="Gene3D" id="3.30.300.30">
    <property type="match status" value="1"/>
</dbReference>
<protein>
    <recommendedName>
        <fullName evidence="1">AMP-binding enzyme C-terminal domain-containing protein</fullName>
    </recommendedName>
</protein>
<sequence length="67" mass="7115">MFQAASTEHLFILDRIKELIKVKGKQAIPGDIEGVLRTHPAVADVAVVGVPDDQAGERAMAFVVSSA</sequence>
<dbReference type="GO" id="GO:0016405">
    <property type="term" value="F:CoA-ligase activity"/>
    <property type="evidence" value="ECO:0007669"/>
    <property type="project" value="TreeGrafter"/>
</dbReference>
<keyword evidence="3" id="KW-1185">Reference proteome</keyword>
<reference evidence="2" key="2">
    <citation type="submission" date="2023-05" db="EMBL/GenBank/DDBJ databases">
        <authorList>
            <consortium name="Lawrence Berkeley National Laboratory"/>
            <person name="Steindorff A."/>
            <person name="Hensen N."/>
            <person name="Bonometti L."/>
            <person name="Westerberg I."/>
            <person name="Brannstrom I.O."/>
            <person name="Guillou S."/>
            <person name="Cros-Aarteil S."/>
            <person name="Calhoun S."/>
            <person name="Haridas S."/>
            <person name="Kuo A."/>
            <person name="Mondo S."/>
            <person name="Pangilinan J."/>
            <person name="Riley R."/>
            <person name="Labutti K."/>
            <person name="Andreopoulos B."/>
            <person name="Lipzen A."/>
            <person name="Chen C."/>
            <person name="Yanf M."/>
            <person name="Daum C."/>
            <person name="Ng V."/>
            <person name="Clum A."/>
            <person name="Ohm R."/>
            <person name="Martin F."/>
            <person name="Silar P."/>
            <person name="Natvig D."/>
            <person name="Lalanne C."/>
            <person name="Gautier V."/>
            <person name="Ament-Velasquez S.L."/>
            <person name="Kruys A."/>
            <person name="Hutchinson M.I."/>
            <person name="Powell A.J."/>
            <person name="Barry K."/>
            <person name="Miller A.N."/>
            <person name="Grigoriev I.V."/>
            <person name="Debuchy R."/>
            <person name="Gladieux P."/>
            <person name="Thoren M.H."/>
            <person name="Johannesson H."/>
        </authorList>
    </citation>
    <scope>NUCLEOTIDE SEQUENCE</scope>
    <source>
        <strain evidence="2">CBS 990.96</strain>
    </source>
</reference>
<comment type="caution">
    <text evidence="2">The sequence shown here is derived from an EMBL/GenBank/DDBJ whole genome shotgun (WGS) entry which is preliminary data.</text>
</comment>
<reference evidence="2" key="1">
    <citation type="journal article" date="2023" name="Mol. Phylogenet. Evol.">
        <title>Genome-scale phylogeny and comparative genomics of the fungal order Sordariales.</title>
        <authorList>
            <person name="Hensen N."/>
            <person name="Bonometti L."/>
            <person name="Westerberg I."/>
            <person name="Brannstrom I.O."/>
            <person name="Guillou S."/>
            <person name="Cros-Aarteil S."/>
            <person name="Calhoun S."/>
            <person name="Haridas S."/>
            <person name="Kuo A."/>
            <person name="Mondo S."/>
            <person name="Pangilinan J."/>
            <person name="Riley R."/>
            <person name="LaButti K."/>
            <person name="Andreopoulos B."/>
            <person name="Lipzen A."/>
            <person name="Chen C."/>
            <person name="Yan M."/>
            <person name="Daum C."/>
            <person name="Ng V."/>
            <person name="Clum A."/>
            <person name="Steindorff A."/>
            <person name="Ohm R.A."/>
            <person name="Martin F."/>
            <person name="Silar P."/>
            <person name="Natvig D.O."/>
            <person name="Lalanne C."/>
            <person name="Gautier V."/>
            <person name="Ament-Velasquez S.L."/>
            <person name="Kruys A."/>
            <person name="Hutchinson M.I."/>
            <person name="Powell A.J."/>
            <person name="Barry K."/>
            <person name="Miller A.N."/>
            <person name="Grigoriev I.V."/>
            <person name="Debuchy R."/>
            <person name="Gladieux P."/>
            <person name="Hiltunen Thoren M."/>
            <person name="Johannesson H."/>
        </authorList>
    </citation>
    <scope>NUCLEOTIDE SEQUENCE</scope>
    <source>
        <strain evidence="2">CBS 990.96</strain>
    </source>
</reference>
<dbReference type="InterPro" id="IPR025110">
    <property type="entry name" value="AMP-bd_C"/>
</dbReference>
<feature type="domain" description="AMP-binding enzyme C-terminal" evidence="1">
    <location>
        <begin position="32"/>
        <end position="65"/>
    </location>
</feature>
<dbReference type="SUPFAM" id="SSF56801">
    <property type="entry name" value="Acetyl-CoA synthetase-like"/>
    <property type="match status" value="1"/>
</dbReference>
<dbReference type="Proteomes" id="UP001301958">
    <property type="component" value="Unassembled WGS sequence"/>
</dbReference>
<proteinExistence type="predicted"/>
<evidence type="ECO:0000313" key="2">
    <source>
        <dbReference type="EMBL" id="KAK4221390.1"/>
    </source>
</evidence>
<evidence type="ECO:0000313" key="3">
    <source>
        <dbReference type="Proteomes" id="UP001301958"/>
    </source>
</evidence>
<gene>
    <name evidence="2" type="ORF">QBC38DRAFT_492178</name>
</gene>
<dbReference type="InterPro" id="IPR045851">
    <property type="entry name" value="AMP-bd_C_sf"/>
</dbReference>
<accession>A0AAN6YP63</accession>
<evidence type="ECO:0000259" key="1">
    <source>
        <dbReference type="Pfam" id="PF13193"/>
    </source>
</evidence>
<dbReference type="PANTHER" id="PTHR24096:SF422">
    <property type="entry name" value="BCDNA.GH02901"/>
    <property type="match status" value="1"/>
</dbReference>
<organism evidence="2 3">
    <name type="scientific">Podospora fimiseda</name>
    <dbReference type="NCBI Taxonomy" id="252190"/>
    <lineage>
        <taxon>Eukaryota</taxon>
        <taxon>Fungi</taxon>
        <taxon>Dikarya</taxon>
        <taxon>Ascomycota</taxon>
        <taxon>Pezizomycotina</taxon>
        <taxon>Sordariomycetes</taxon>
        <taxon>Sordariomycetidae</taxon>
        <taxon>Sordariales</taxon>
        <taxon>Podosporaceae</taxon>
        <taxon>Podospora</taxon>
    </lineage>
</organism>